<dbReference type="Pfam" id="PF12833">
    <property type="entry name" value="HTH_18"/>
    <property type="match status" value="1"/>
</dbReference>
<dbReference type="AlphaFoldDB" id="A0A4R7BDG5"/>
<dbReference type="Gene3D" id="1.10.10.60">
    <property type="entry name" value="Homeodomain-like"/>
    <property type="match status" value="1"/>
</dbReference>
<keyword evidence="1" id="KW-0805">Transcription regulation</keyword>
<evidence type="ECO:0000259" key="4">
    <source>
        <dbReference type="PROSITE" id="PS01124"/>
    </source>
</evidence>
<dbReference type="GO" id="GO:0000976">
    <property type="term" value="F:transcription cis-regulatory region binding"/>
    <property type="evidence" value="ECO:0007669"/>
    <property type="project" value="TreeGrafter"/>
</dbReference>
<evidence type="ECO:0000256" key="1">
    <source>
        <dbReference type="ARBA" id="ARBA00023015"/>
    </source>
</evidence>
<reference evidence="5 6" key="1">
    <citation type="submission" date="2019-03" db="EMBL/GenBank/DDBJ databases">
        <title>Genomic Encyclopedia of Type Strains, Phase III (KMG-III): the genomes of soil and plant-associated and newly described type strains.</title>
        <authorList>
            <person name="Whitman W."/>
        </authorList>
    </citation>
    <scope>NUCLEOTIDE SEQUENCE [LARGE SCALE GENOMIC DNA]</scope>
    <source>
        <strain evidence="5 6">CECT 8976</strain>
    </source>
</reference>
<dbReference type="SMART" id="SM00342">
    <property type="entry name" value="HTH_ARAC"/>
    <property type="match status" value="1"/>
</dbReference>
<evidence type="ECO:0000256" key="2">
    <source>
        <dbReference type="ARBA" id="ARBA00023125"/>
    </source>
</evidence>
<dbReference type="OrthoDB" id="8584243at2"/>
<dbReference type="EMBL" id="SNZP01000002">
    <property type="protein sequence ID" value="TDR82015.1"/>
    <property type="molecule type" value="Genomic_DNA"/>
</dbReference>
<dbReference type="PANTHER" id="PTHR47894:SF4">
    <property type="entry name" value="HTH-TYPE TRANSCRIPTIONAL REGULATOR GADX"/>
    <property type="match status" value="1"/>
</dbReference>
<dbReference type="InterPro" id="IPR018062">
    <property type="entry name" value="HTH_AraC-typ_CS"/>
</dbReference>
<dbReference type="InterPro" id="IPR009057">
    <property type="entry name" value="Homeodomain-like_sf"/>
</dbReference>
<evidence type="ECO:0000256" key="3">
    <source>
        <dbReference type="ARBA" id="ARBA00023163"/>
    </source>
</evidence>
<dbReference type="PANTHER" id="PTHR47894">
    <property type="entry name" value="HTH-TYPE TRANSCRIPTIONAL REGULATOR GADX"/>
    <property type="match status" value="1"/>
</dbReference>
<dbReference type="RefSeq" id="WP_133678449.1">
    <property type="nucleotide sequence ID" value="NZ_SNZP01000002.1"/>
</dbReference>
<proteinExistence type="predicted"/>
<organism evidence="5 6">
    <name type="scientific">Paludibacterium purpuratum</name>
    <dbReference type="NCBI Taxonomy" id="1144873"/>
    <lineage>
        <taxon>Bacteria</taxon>
        <taxon>Pseudomonadati</taxon>
        <taxon>Pseudomonadota</taxon>
        <taxon>Betaproteobacteria</taxon>
        <taxon>Neisseriales</taxon>
        <taxon>Chromobacteriaceae</taxon>
        <taxon>Paludibacterium</taxon>
    </lineage>
</organism>
<keyword evidence="2" id="KW-0238">DNA-binding</keyword>
<dbReference type="PROSITE" id="PS00041">
    <property type="entry name" value="HTH_ARAC_FAMILY_1"/>
    <property type="match status" value="1"/>
</dbReference>
<feature type="domain" description="HTH araC/xylS-type" evidence="4">
    <location>
        <begin position="167"/>
        <end position="264"/>
    </location>
</feature>
<dbReference type="Proteomes" id="UP000295611">
    <property type="component" value="Unassembled WGS sequence"/>
</dbReference>
<evidence type="ECO:0000313" key="6">
    <source>
        <dbReference type="Proteomes" id="UP000295611"/>
    </source>
</evidence>
<dbReference type="GO" id="GO:0003700">
    <property type="term" value="F:DNA-binding transcription factor activity"/>
    <property type="evidence" value="ECO:0007669"/>
    <property type="project" value="InterPro"/>
</dbReference>
<evidence type="ECO:0000313" key="5">
    <source>
        <dbReference type="EMBL" id="TDR82015.1"/>
    </source>
</evidence>
<dbReference type="PROSITE" id="PS01124">
    <property type="entry name" value="HTH_ARAC_FAMILY_2"/>
    <property type="match status" value="1"/>
</dbReference>
<accession>A0A4R7BDG5</accession>
<gene>
    <name evidence="5" type="ORF">DFP86_102127</name>
</gene>
<protein>
    <submittedName>
        <fullName evidence="5">AraC family transcriptional regulator</fullName>
    </submittedName>
</protein>
<dbReference type="PRINTS" id="PR00032">
    <property type="entry name" value="HTHARAC"/>
</dbReference>
<sequence length="265" mass="29028">MQAAVYREIRVSRGQVAARRMQVLHRVSILTPALCHVRHGCKQVQWQGRIQQAGAGQLVLMPAGVELGVINQPGPQGYLADLVSLPEDWLQHFRQRLGASLPVQRPNGLCVELDAHSAGAWALLLAALATDAPAPLLQHHVEGVLLALALAGNAAWLLRGRDDALSARIQQLLLQNPAADWEAAGVAQQLHLGTSTLRRHLAREGRQFRDILDEVRMNHALQALQSSRLPIGEIAAQSGYASASRFAVRFRQRFGLSPRDLRQTV</sequence>
<comment type="caution">
    <text evidence="5">The sequence shown here is derived from an EMBL/GenBank/DDBJ whole genome shotgun (WGS) entry which is preliminary data.</text>
</comment>
<dbReference type="SUPFAM" id="SSF46689">
    <property type="entry name" value="Homeodomain-like"/>
    <property type="match status" value="1"/>
</dbReference>
<keyword evidence="6" id="KW-1185">Reference proteome</keyword>
<keyword evidence="3" id="KW-0804">Transcription</keyword>
<name>A0A4R7BDG5_9NEIS</name>
<dbReference type="InterPro" id="IPR018060">
    <property type="entry name" value="HTH_AraC"/>
</dbReference>
<dbReference type="InterPro" id="IPR020449">
    <property type="entry name" value="Tscrpt_reg_AraC-type_HTH"/>
</dbReference>
<dbReference type="GO" id="GO:0005829">
    <property type="term" value="C:cytosol"/>
    <property type="evidence" value="ECO:0007669"/>
    <property type="project" value="TreeGrafter"/>
</dbReference>